<dbReference type="Proteomes" id="UP000515154">
    <property type="component" value="Linkage group LG5"/>
</dbReference>
<dbReference type="RefSeq" id="XP_029637183.1">
    <property type="nucleotide sequence ID" value="XM_029781323.2"/>
</dbReference>
<keyword evidence="1 2" id="KW-0175">Coiled coil</keyword>
<dbReference type="AlphaFoldDB" id="A0A6P7SGU9"/>
<gene>
    <name evidence="4" type="primary">LOC115212415</name>
</gene>
<keyword evidence="3" id="KW-1185">Reference proteome</keyword>
<proteinExistence type="predicted"/>
<dbReference type="KEGG" id="osn:115212415"/>
<protein>
    <submittedName>
        <fullName evidence="4">Uncharacterized protein LOC115212415 isoform X1</fullName>
    </submittedName>
</protein>
<evidence type="ECO:0000256" key="1">
    <source>
        <dbReference type="ARBA" id="ARBA00023054"/>
    </source>
</evidence>
<organism evidence="3 4">
    <name type="scientific">Octopus sinensis</name>
    <name type="common">East Asian common octopus</name>
    <dbReference type="NCBI Taxonomy" id="2607531"/>
    <lineage>
        <taxon>Eukaryota</taxon>
        <taxon>Metazoa</taxon>
        <taxon>Spiralia</taxon>
        <taxon>Lophotrochozoa</taxon>
        <taxon>Mollusca</taxon>
        <taxon>Cephalopoda</taxon>
        <taxon>Coleoidea</taxon>
        <taxon>Octopodiformes</taxon>
        <taxon>Octopoda</taxon>
        <taxon>Incirrata</taxon>
        <taxon>Octopodidae</taxon>
        <taxon>Octopus</taxon>
    </lineage>
</organism>
<dbReference type="PANTHER" id="PTHR16768">
    <property type="entry name" value="DOWN REGULATED IN RENAL CARCINOMA 1/TU3A"/>
    <property type="match status" value="1"/>
</dbReference>
<dbReference type="PANTHER" id="PTHR16768:SF5">
    <property type="entry name" value="FI14214P"/>
    <property type="match status" value="1"/>
</dbReference>
<dbReference type="InterPro" id="IPR036028">
    <property type="entry name" value="SH3-like_dom_sf"/>
</dbReference>
<reference evidence="4" key="1">
    <citation type="submission" date="2025-08" db="UniProtKB">
        <authorList>
            <consortium name="RefSeq"/>
        </authorList>
    </citation>
    <scope>IDENTIFICATION</scope>
</reference>
<dbReference type="Gene3D" id="2.30.30.40">
    <property type="entry name" value="SH3 Domains"/>
    <property type="match status" value="1"/>
</dbReference>
<dbReference type="SUPFAM" id="SSF50044">
    <property type="entry name" value="SH3-domain"/>
    <property type="match status" value="1"/>
</dbReference>
<accession>A0A6P7SGU9</accession>
<sequence length="246" mass="28586">MEVYEAIADFTPDINDALRNVLTFYAGDKFVPVTCSGEDYASLADGQWVGARALKDNQIGYIPTSYIQLENTLRNINSDESKARSLPGTPADEMQHSFHSQENIFMEPHPDYLNEDIYPASDEENGLVQPKKLVNPCILSKERRDLHKELLLNHRLGKNVLKKSELQKVMQQRKEVQRRKEWDEHKIVNKRNSLELMLEERKNKITQEEEKDERLKHVNEELENRPEYLKVHAKIHAKVAANAKLE</sequence>
<dbReference type="InterPro" id="IPR009533">
    <property type="entry name" value="FAM107"/>
</dbReference>
<name>A0A6P7SGU9_9MOLL</name>
<feature type="coiled-coil region" evidence="2">
    <location>
        <begin position="191"/>
        <end position="225"/>
    </location>
</feature>
<evidence type="ECO:0000313" key="4">
    <source>
        <dbReference type="RefSeq" id="XP_029637183.1"/>
    </source>
</evidence>
<evidence type="ECO:0000256" key="2">
    <source>
        <dbReference type="SAM" id="Coils"/>
    </source>
</evidence>
<dbReference type="Pfam" id="PF06625">
    <property type="entry name" value="DUF1151"/>
    <property type="match status" value="1"/>
</dbReference>
<evidence type="ECO:0000313" key="3">
    <source>
        <dbReference type="Proteomes" id="UP000515154"/>
    </source>
</evidence>